<dbReference type="PANTHER" id="PTHR43792">
    <property type="entry name" value="GNAT FAMILY, PUTATIVE (AFU_ORTHOLOGUE AFUA_3G00765)-RELATED-RELATED"/>
    <property type="match status" value="1"/>
</dbReference>
<dbReference type="SUPFAM" id="SSF55729">
    <property type="entry name" value="Acyl-CoA N-acyltransferases (Nat)"/>
    <property type="match status" value="1"/>
</dbReference>
<evidence type="ECO:0000313" key="3">
    <source>
        <dbReference type="Proteomes" id="UP000244224"/>
    </source>
</evidence>
<dbReference type="Proteomes" id="UP000244224">
    <property type="component" value="Unassembled WGS sequence"/>
</dbReference>
<dbReference type="InterPro" id="IPR051531">
    <property type="entry name" value="N-acetyltransferase"/>
</dbReference>
<accession>A0A2T6B1C0</accession>
<evidence type="ECO:0000259" key="1">
    <source>
        <dbReference type="Pfam" id="PF13302"/>
    </source>
</evidence>
<comment type="caution">
    <text evidence="2">The sequence shown here is derived from an EMBL/GenBank/DDBJ whole genome shotgun (WGS) entry which is preliminary data.</text>
</comment>
<dbReference type="InterPro" id="IPR000182">
    <property type="entry name" value="GNAT_dom"/>
</dbReference>
<keyword evidence="3" id="KW-1185">Reference proteome</keyword>
<evidence type="ECO:0000313" key="2">
    <source>
        <dbReference type="EMBL" id="PTX49871.1"/>
    </source>
</evidence>
<dbReference type="PANTHER" id="PTHR43792:SF1">
    <property type="entry name" value="N-ACETYLTRANSFERASE DOMAIN-CONTAINING PROTEIN"/>
    <property type="match status" value="1"/>
</dbReference>
<dbReference type="RefSeq" id="WP_054300849.1">
    <property type="nucleotide sequence ID" value="NZ_QBKP01000006.1"/>
</dbReference>
<dbReference type="GO" id="GO:0016747">
    <property type="term" value="F:acyltransferase activity, transferring groups other than amino-acyl groups"/>
    <property type="evidence" value="ECO:0007669"/>
    <property type="project" value="InterPro"/>
</dbReference>
<dbReference type="EMBL" id="QBKP01000006">
    <property type="protein sequence ID" value="PTX49871.1"/>
    <property type="molecule type" value="Genomic_DNA"/>
</dbReference>
<proteinExistence type="predicted"/>
<reference evidence="2 3" key="1">
    <citation type="submission" date="2018-04" db="EMBL/GenBank/DDBJ databases">
        <title>Genomic Encyclopedia of Archaeal and Bacterial Type Strains, Phase II (KMG-II): from individual species to whole genera.</title>
        <authorList>
            <person name="Goeker M."/>
        </authorList>
    </citation>
    <scope>NUCLEOTIDE SEQUENCE [LARGE SCALE GENOMIC DNA]</scope>
    <source>
        <strain evidence="2 3">DSM 21823</strain>
    </source>
</reference>
<protein>
    <submittedName>
        <fullName evidence="2">RimJ/RimL family protein N-acetyltransferase</fullName>
    </submittedName>
</protein>
<keyword evidence="2" id="KW-0808">Transferase</keyword>
<feature type="domain" description="N-acetyltransferase" evidence="1">
    <location>
        <begin position="14"/>
        <end position="150"/>
    </location>
</feature>
<dbReference type="AlphaFoldDB" id="A0A2T6B1C0"/>
<dbReference type="Gene3D" id="3.40.630.30">
    <property type="match status" value="1"/>
</dbReference>
<name>A0A2T6B1C0_9RHOB</name>
<gene>
    <name evidence="2" type="ORF">C8N34_10649</name>
</gene>
<dbReference type="Pfam" id="PF13302">
    <property type="entry name" value="Acetyltransf_3"/>
    <property type="match status" value="1"/>
</dbReference>
<sequence length="184" mass="20044">MLSYGPTPVLETERLILRAPVTSDFEALAEFMASDRSVHIGGPISRALAWRAFGHMTGHWVHRGYGMFIFTDRASGAPLGMCGPWFPEGWPEPEIGWSVWATEAEGKGLAYEAALAARGYVYGVLGWPTVISLIAANNTRSQALARRMGCEPDGTFVHEQFGESGIWRHPAPDTLSDGGMEAYA</sequence>
<organism evidence="2 3">
    <name type="scientific">Gemmobacter caeni</name>
    <dbReference type="NCBI Taxonomy" id="589035"/>
    <lineage>
        <taxon>Bacteria</taxon>
        <taxon>Pseudomonadati</taxon>
        <taxon>Pseudomonadota</taxon>
        <taxon>Alphaproteobacteria</taxon>
        <taxon>Rhodobacterales</taxon>
        <taxon>Paracoccaceae</taxon>
        <taxon>Gemmobacter</taxon>
    </lineage>
</organism>
<dbReference type="InterPro" id="IPR016181">
    <property type="entry name" value="Acyl_CoA_acyltransferase"/>
</dbReference>